<evidence type="ECO:0000313" key="2">
    <source>
        <dbReference type="Proteomes" id="UP001627154"/>
    </source>
</evidence>
<name>A0ABD2VVM2_9HYME</name>
<dbReference type="EMBL" id="JBJJXI010000170">
    <property type="protein sequence ID" value="KAL3384541.1"/>
    <property type="molecule type" value="Genomic_DNA"/>
</dbReference>
<dbReference type="AlphaFoldDB" id="A0ABD2VVM2"/>
<gene>
    <name evidence="1" type="ORF">TKK_019640</name>
</gene>
<sequence length="128" mass="14640">MVYVPCHTHTAHTRPEAAEAAGSRLRRFVLHEYKPRSEAKIESTFESASRKSDIVLGRLRAGIMYALLRAAPVVGCRRNESYIFRFFFRLYDVLLRRCYTFFVFRMNSSTNSCACASAWISDCAGTPE</sequence>
<comment type="caution">
    <text evidence="1">The sequence shown here is derived from an EMBL/GenBank/DDBJ whole genome shotgun (WGS) entry which is preliminary data.</text>
</comment>
<proteinExistence type="predicted"/>
<organism evidence="1 2">
    <name type="scientific">Trichogramma kaykai</name>
    <dbReference type="NCBI Taxonomy" id="54128"/>
    <lineage>
        <taxon>Eukaryota</taxon>
        <taxon>Metazoa</taxon>
        <taxon>Ecdysozoa</taxon>
        <taxon>Arthropoda</taxon>
        <taxon>Hexapoda</taxon>
        <taxon>Insecta</taxon>
        <taxon>Pterygota</taxon>
        <taxon>Neoptera</taxon>
        <taxon>Endopterygota</taxon>
        <taxon>Hymenoptera</taxon>
        <taxon>Apocrita</taxon>
        <taxon>Proctotrupomorpha</taxon>
        <taxon>Chalcidoidea</taxon>
        <taxon>Trichogrammatidae</taxon>
        <taxon>Trichogramma</taxon>
    </lineage>
</organism>
<evidence type="ECO:0000313" key="1">
    <source>
        <dbReference type="EMBL" id="KAL3384541.1"/>
    </source>
</evidence>
<dbReference type="Proteomes" id="UP001627154">
    <property type="component" value="Unassembled WGS sequence"/>
</dbReference>
<accession>A0ABD2VVM2</accession>
<reference evidence="1 2" key="1">
    <citation type="journal article" date="2024" name="bioRxiv">
        <title>A reference genome for Trichogramma kaykai: A tiny desert-dwelling parasitoid wasp with competing sex-ratio distorters.</title>
        <authorList>
            <person name="Culotta J."/>
            <person name="Lindsey A.R."/>
        </authorList>
    </citation>
    <scope>NUCLEOTIDE SEQUENCE [LARGE SCALE GENOMIC DNA]</scope>
    <source>
        <strain evidence="1 2">KSX58</strain>
    </source>
</reference>
<keyword evidence="2" id="KW-1185">Reference proteome</keyword>
<protein>
    <submittedName>
        <fullName evidence="1">Uncharacterized protein</fullName>
    </submittedName>
</protein>